<reference evidence="1" key="1">
    <citation type="submission" date="2022-10" db="EMBL/GenBank/DDBJ databases">
        <title>Novel sulphate-reducing endosymbionts in the free-living metamonad Anaeramoeba.</title>
        <authorList>
            <person name="Jerlstrom-Hultqvist J."/>
            <person name="Cepicka I."/>
            <person name="Gallot-Lavallee L."/>
            <person name="Salas-Leiva D."/>
            <person name="Curtis B.A."/>
            <person name="Zahonova K."/>
            <person name="Pipaliya S."/>
            <person name="Dacks J."/>
            <person name="Roger A.J."/>
        </authorList>
    </citation>
    <scope>NUCLEOTIDE SEQUENCE</scope>
    <source>
        <strain evidence="1">BMAN</strain>
    </source>
</reference>
<sequence>MSLSRFLDSTTTKYSTLLDRIHKLLQTDAFQKIVYDTLIEMIQSGVEEQINIYEWDLIKIIREKWKNEENYQSFNSFLFHHFREKTIQIFSIFLNNINRNQNLDLFISQNQNVARLWQTIIAKTHLPVFHILKADDFTNSRSPFSYHIYSIIEENKYEKPENKELLSVIQKEICRDENTYADLTQKIFQRFPTLFI</sequence>
<dbReference type="AlphaFoldDB" id="A0A9Q0R5C0"/>
<evidence type="ECO:0000313" key="2">
    <source>
        <dbReference type="Proteomes" id="UP001149090"/>
    </source>
</evidence>
<dbReference type="EMBL" id="JAPDFW010000136">
    <property type="protein sequence ID" value="KAJ5066896.1"/>
    <property type="molecule type" value="Genomic_DNA"/>
</dbReference>
<protein>
    <submittedName>
        <fullName evidence="1">Uncharacterized protein</fullName>
    </submittedName>
</protein>
<name>A0A9Q0R5C0_ANAIG</name>
<gene>
    <name evidence="1" type="ORF">M0811_03240</name>
</gene>
<accession>A0A9Q0R5C0</accession>
<comment type="caution">
    <text evidence="1">The sequence shown here is derived from an EMBL/GenBank/DDBJ whole genome shotgun (WGS) entry which is preliminary data.</text>
</comment>
<organism evidence="1 2">
    <name type="scientific">Anaeramoeba ignava</name>
    <name type="common">Anaerobic marine amoeba</name>
    <dbReference type="NCBI Taxonomy" id="1746090"/>
    <lineage>
        <taxon>Eukaryota</taxon>
        <taxon>Metamonada</taxon>
        <taxon>Anaeramoebidae</taxon>
        <taxon>Anaeramoeba</taxon>
    </lineage>
</organism>
<evidence type="ECO:0000313" key="1">
    <source>
        <dbReference type="EMBL" id="KAJ5066896.1"/>
    </source>
</evidence>
<dbReference type="Proteomes" id="UP001149090">
    <property type="component" value="Unassembled WGS sequence"/>
</dbReference>
<keyword evidence="2" id="KW-1185">Reference proteome</keyword>
<proteinExistence type="predicted"/>